<dbReference type="SUPFAM" id="SSF56784">
    <property type="entry name" value="HAD-like"/>
    <property type="match status" value="1"/>
</dbReference>
<dbReference type="FunCoup" id="U5H441">
    <property type="interactions" value="174"/>
</dbReference>
<dbReference type="EMBL" id="GL541657">
    <property type="protein sequence ID" value="KDE07626.1"/>
    <property type="molecule type" value="Genomic_DNA"/>
</dbReference>
<reference evidence="2" key="4">
    <citation type="submission" date="2015-06" db="UniProtKB">
        <authorList>
            <consortium name="EnsemblFungi"/>
        </authorList>
    </citation>
    <scope>IDENTIFICATION</scope>
</reference>
<dbReference type="InParanoid" id="U5H441"/>
<protein>
    <submittedName>
        <fullName evidence="1 2">Uncharacterized protein</fullName>
    </submittedName>
</protein>
<evidence type="ECO:0000313" key="3">
    <source>
        <dbReference type="Proteomes" id="UP000017200"/>
    </source>
</evidence>
<dbReference type="OMA" id="FLANCWH"/>
<dbReference type="HOGENOM" id="CLU_045011_8_0_1"/>
<reference evidence="3" key="1">
    <citation type="submission" date="2010-11" db="EMBL/GenBank/DDBJ databases">
        <title>The genome sequence of Microbotryum violaceum strain p1A1 Lamole.</title>
        <authorList>
            <person name="Cuomo C."/>
            <person name="Perlin M."/>
            <person name="Young S.K."/>
            <person name="Zeng Q."/>
            <person name="Gargeya S."/>
            <person name="Alvarado L."/>
            <person name="Berlin A."/>
            <person name="Chapman S.B."/>
            <person name="Chen Z."/>
            <person name="Freedman E."/>
            <person name="Gellesch M."/>
            <person name="Goldberg J."/>
            <person name="Griggs A."/>
            <person name="Gujja S."/>
            <person name="Heilman E."/>
            <person name="Heiman D."/>
            <person name="Howarth C."/>
            <person name="Mehta T."/>
            <person name="Neiman D."/>
            <person name="Pearson M."/>
            <person name="Roberts A."/>
            <person name="Saif S."/>
            <person name="Shea T."/>
            <person name="Shenoy N."/>
            <person name="Sisk P."/>
            <person name="Stolte C."/>
            <person name="Sykes S."/>
            <person name="White J."/>
            <person name="Yandava C."/>
            <person name="Haas B."/>
            <person name="Nusbaum C."/>
            <person name="Birren B."/>
        </authorList>
    </citation>
    <scope>NUCLEOTIDE SEQUENCE [LARGE SCALE GENOMIC DNA]</scope>
    <source>
        <strain evidence="3">p1A1 Lamole</strain>
    </source>
</reference>
<organism evidence="1">
    <name type="scientific">Microbotryum lychnidis-dioicae (strain p1A1 Lamole / MvSl-1064)</name>
    <name type="common">Anther smut fungus</name>
    <dbReference type="NCBI Taxonomy" id="683840"/>
    <lineage>
        <taxon>Eukaryota</taxon>
        <taxon>Fungi</taxon>
        <taxon>Dikarya</taxon>
        <taxon>Basidiomycota</taxon>
        <taxon>Pucciniomycotina</taxon>
        <taxon>Microbotryomycetes</taxon>
        <taxon>Microbotryales</taxon>
        <taxon>Microbotryaceae</taxon>
        <taxon>Microbotryum</taxon>
    </lineage>
</organism>
<evidence type="ECO:0000313" key="1">
    <source>
        <dbReference type="EMBL" id="KDE07626.1"/>
    </source>
</evidence>
<dbReference type="EnsemblFungi" id="MVLG_02089T0">
    <property type="protein sequence ID" value="MVLG_02089T0"/>
    <property type="gene ID" value="MVLG_02089"/>
</dbReference>
<accession>U5H441</accession>
<dbReference type="InterPro" id="IPR036412">
    <property type="entry name" value="HAD-like_sf"/>
</dbReference>
<dbReference type="STRING" id="683840.U5H441"/>
<proteinExistence type="predicted"/>
<keyword evidence="3" id="KW-1185">Reference proteome</keyword>
<dbReference type="OrthoDB" id="444127at2759"/>
<name>U5H441_USTV1</name>
<gene>
    <name evidence="1" type="ORF">MVLG_02089</name>
</gene>
<evidence type="ECO:0000313" key="2">
    <source>
        <dbReference type="EnsemblFungi" id="MVLG_02089T0"/>
    </source>
</evidence>
<dbReference type="InterPro" id="IPR023214">
    <property type="entry name" value="HAD_sf"/>
</dbReference>
<reference evidence="1 3" key="3">
    <citation type="journal article" date="2015" name="BMC Genomics">
        <title>Sex and parasites: genomic and transcriptomic analysis of Microbotryum lychnidis-dioicae, the biotrophic and plant-castrating anther smut fungus.</title>
        <authorList>
            <person name="Perlin M.H."/>
            <person name="Amselem J."/>
            <person name="Fontanillas E."/>
            <person name="Toh S.S."/>
            <person name="Chen Z."/>
            <person name="Goldberg J."/>
            <person name="Duplessis S."/>
            <person name="Henrissat B."/>
            <person name="Young S."/>
            <person name="Zeng Q."/>
            <person name="Aguileta G."/>
            <person name="Petit E."/>
            <person name="Badouin H."/>
            <person name="Andrews J."/>
            <person name="Razeeq D."/>
            <person name="Gabaldon T."/>
            <person name="Quesneville H."/>
            <person name="Giraud T."/>
            <person name="Hood M.E."/>
            <person name="Schultz D.J."/>
            <person name="Cuomo C.A."/>
        </authorList>
    </citation>
    <scope>NUCLEOTIDE SEQUENCE [LARGE SCALE GENOMIC DNA]</scope>
    <source>
        <strain evidence="1">P1A1 Lamole</strain>
        <strain evidence="3">p1A1 Lamole</strain>
    </source>
</reference>
<sequence length="291" mass="33290">MPPRIRKVLFDAFGTLFSPRTPVANQYADVARLSDLNVDPEQVKQGFKIAYKHWAKTHPVYGRCSTPPLDPTLWWSGLIRDTFHHAGVTERELEEVESILTKTLIERFWCAEGYSLHDDVLPAFQRLGALSQTPDPSLRSPHFGVVSGSDPGVIKVLRSLGLLVDEGHVLVDGRSEFCQENRWGIKEDEIFTTWAVGKEKNDVQFWEDVLEQFRVIEGKECEAKNFLVVGDELVNDYMTPRKLGFQCLLLRRPLDEQARMTIDDEVGQEDGVESVRSLVEVANWIERRHTR</sequence>
<dbReference type="EMBL" id="AEIJ01000214">
    <property type="status" value="NOT_ANNOTATED_CDS"/>
    <property type="molecule type" value="Genomic_DNA"/>
</dbReference>
<dbReference type="PANTHER" id="PTHR46191">
    <property type="match status" value="1"/>
</dbReference>
<dbReference type="Gene3D" id="3.40.50.1000">
    <property type="entry name" value="HAD superfamily/HAD-like"/>
    <property type="match status" value="1"/>
</dbReference>
<dbReference type="InterPro" id="IPR044924">
    <property type="entry name" value="HAD-SF_hydro_IA_REG-2-like_cap"/>
</dbReference>
<dbReference type="AlphaFoldDB" id="U5H441"/>
<reference evidence="1" key="2">
    <citation type="submission" date="2010-11" db="EMBL/GenBank/DDBJ databases">
        <authorList>
            <consortium name="The Broad Institute Genome Sequencing Platform"/>
            <person name="Earl A."/>
            <person name="Ward D."/>
            <person name="Feldgarden M."/>
            <person name="Gevers D."/>
            <person name="Butler R."/>
            <person name="Young S.K."/>
            <person name="Zeng Q."/>
            <person name="Gargeya S."/>
            <person name="Fitzgerald M."/>
            <person name="Haas B."/>
            <person name="Abouelleil A."/>
            <person name="Alvarado L."/>
            <person name="Arachchi H.M."/>
            <person name="Berlin A."/>
            <person name="Brown A."/>
            <person name="Chapman S.B."/>
            <person name="Chen Z."/>
            <person name="Dunbar C."/>
            <person name="Freedman E."/>
            <person name="Gearin G."/>
            <person name="Gellesch M."/>
            <person name="Goldberg J."/>
            <person name="Griggs A."/>
            <person name="Gujja S."/>
            <person name="Heilman E."/>
            <person name="Heiman D."/>
            <person name="Howarth C."/>
            <person name="Larson L."/>
            <person name="Lui A."/>
            <person name="MacDonald P.J.P."/>
            <person name="Mehta T."/>
            <person name="Montmayeur A."/>
            <person name="Murphy C."/>
            <person name="Neiman D."/>
            <person name="Pearson M."/>
            <person name="Priest M."/>
            <person name="Roberts A."/>
            <person name="Saif S."/>
            <person name="Shea T."/>
            <person name="Shenoy N."/>
            <person name="Sisk P."/>
            <person name="Stolte C."/>
            <person name="Sykes S."/>
            <person name="White J."/>
            <person name="Yandava C."/>
            <person name="Wortman J."/>
            <person name="Nusbaum C."/>
            <person name="Birren B."/>
        </authorList>
    </citation>
    <scope>NUCLEOTIDE SEQUENCE</scope>
    <source>
        <strain evidence="1">P1A1 Lamole</strain>
    </source>
</reference>
<dbReference type="InterPro" id="IPR051828">
    <property type="entry name" value="HAD-like_hydrolase_domain"/>
</dbReference>
<dbReference type="Proteomes" id="UP000017200">
    <property type="component" value="Unassembled WGS sequence"/>
</dbReference>
<dbReference type="PANTHER" id="PTHR46191:SF2">
    <property type="entry name" value="HALOACID DEHALOGENASE-LIKE HYDROLASE DOMAIN-CONTAINING PROTEIN 3"/>
    <property type="match status" value="1"/>
</dbReference>
<dbReference type="Gene3D" id="1.10.150.720">
    <property type="entry name" value="Haloacid dehalogenase-like hydrolase"/>
    <property type="match status" value="1"/>
</dbReference>
<dbReference type="GO" id="GO:0005634">
    <property type="term" value="C:nucleus"/>
    <property type="evidence" value="ECO:0007669"/>
    <property type="project" value="TreeGrafter"/>
</dbReference>